<dbReference type="SMART" id="SM00829">
    <property type="entry name" value="PKS_ER"/>
    <property type="match status" value="1"/>
</dbReference>
<dbReference type="Proteomes" id="UP000318509">
    <property type="component" value="Unassembled WGS sequence"/>
</dbReference>
<dbReference type="SUPFAM" id="SSF50129">
    <property type="entry name" value="GroES-like"/>
    <property type="match status" value="1"/>
</dbReference>
<evidence type="ECO:0000256" key="2">
    <source>
        <dbReference type="ARBA" id="ARBA00022833"/>
    </source>
</evidence>
<keyword evidence="3" id="KW-0560">Oxidoreductase</keyword>
<dbReference type="InterPro" id="IPR013149">
    <property type="entry name" value="ADH-like_C"/>
</dbReference>
<evidence type="ECO:0000259" key="5">
    <source>
        <dbReference type="SMART" id="SM00829"/>
    </source>
</evidence>
<evidence type="ECO:0000313" key="6">
    <source>
        <dbReference type="EMBL" id="TMI87173.1"/>
    </source>
</evidence>
<evidence type="ECO:0000256" key="1">
    <source>
        <dbReference type="ARBA" id="ARBA00022723"/>
    </source>
</evidence>
<dbReference type="SUPFAM" id="SSF51735">
    <property type="entry name" value="NAD(P)-binding Rossmann-fold domains"/>
    <property type="match status" value="1"/>
</dbReference>
<dbReference type="InterPro" id="IPR036291">
    <property type="entry name" value="NAD(P)-bd_dom_sf"/>
</dbReference>
<dbReference type="Pfam" id="PF08240">
    <property type="entry name" value="ADH_N"/>
    <property type="match status" value="1"/>
</dbReference>
<dbReference type="InterPro" id="IPR013154">
    <property type="entry name" value="ADH-like_N"/>
</dbReference>
<name>A0A537JUG5_9BACT</name>
<feature type="domain" description="Enoyl reductase (ER)" evidence="5">
    <location>
        <begin position="7"/>
        <end position="334"/>
    </location>
</feature>
<evidence type="ECO:0000256" key="4">
    <source>
        <dbReference type="RuleBase" id="RU361277"/>
    </source>
</evidence>
<dbReference type="Pfam" id="PF00107">
    <property type="entry name" value="ADH_zinc_N"/>
    <property type="match status" value="1"/>
</dbReference>
<dbReference type="InterPro" id="IPR020843">
    <property type="entry name" value="ER"/>
</dbReference>
<dbReference type="InterPro" id="IPR011032">
    <property type="entry name" value="GroES-like_sf"/>
</dbReference>
<protein>
    <submittedName>
        <fullName evidence="6">Zinc-dependent alcohol dehydrogenase family protein</fullName>
    </submittedName>
</protein>
<evidence type="ECO:0000256" key="3">
    <source>
        <dbReference type="ARBA" id="ARBA00023002"/>
    </source>
</evidence>
<comment type="cofactor">
    <cofactor evidence="4">
        <name>Zn(2+)</name>
        <dbReference type="ChEBI" id="CHEBI:29105"/>
    </cofactor>
</comment>
<dbReference type="InterPro" id="IPR050129">
    <property type="entry name" value="Zn_alcohol_dh"/>
</dbReference>
<keyword evidence="1 4" id="KW-0479">Metal-binding</keyword>
<dbReference type="GO" id="GO:0008270">
    <property type="term" value="F:zinc ion binding"/>
    <property type="evidence" value="ECO:0007669"/>
    <property type="project" value="InterPro"/>
</dbReference>
<dbReference type="PROSITE" id="PS00059">
    <property type="entry name" value="ADH_ZINC"/>
    <property type="match status" value="1"/>
</dbReference>
<dbReference type="CDD" id="cd08234">
    <property type="entry name" value="threonine_DH_like"/>
    <property type="match status" value="1"/>
</dbReference>
<dbReference type="GO" id="GO:0016491">
    <property type="term" value="F:oxidoreductase activity"/>
    <property type="evidence" value="ECO:0007669"/>
    <property type="project" value="UniProtKB-KW"/>
</dbReference>
<sequence>MKAVVLQRPHEAVVEEVPTPTPGPNDVIVNVKACGICGTDLHIFDGEFPPSPFPLIPGHEMAGVVAGVGRGVQGLREGDRVAVDPSLFCGECYFCKTLRGNLCERWGAIGDTTDGGFAEYVRAPARNAYLLPERMSFAEGAFVEPLSCVTWALKRMPIAVGDEVLIFGAGPMGLLLLQAVKHDGAASLAMVDLKANRLAVARELGADLTASPGAALNETLRQAHPRGFDVVIDATGNPRVVEEAFAYVKRGGRLLIFGVSPAGAKVSFEPFKVYNNDLTIYGSMAVNYTFFPTIEFLESGAVRVQPILTHTLPLARYTDALALFRSGESLKIQLVP</sequence>
<dbReference type="Gene3D" id="3.90.180.10">
    <property type="entry name" value="Medium-chain alcohol dehydrogenases, catalytic domain"/>
    <property type="match status" value="1"/>
</dbReference>
<dbReference type="PANTHER" id="PTHR43401:SF2">
    <property type="entry name" value="L-THREONINE 3-DEHYDROGENASE"/>
    <property type="match status" value="1"/>
</dbReference>
<dbReference type="AlphaFoldDB" id="A0A537JUG5"/>
<dbReference type="EMBL" id="VBAK01000165">
    <property type="protein sequence ID" value="TMI87173.1"/>
    <property type="molecule type" value="Genomic_DNA"/>
</dbReference>
<gene>
    <name evidence="6" type="ORF">E6H00_16270</name>
</gene>
<organism evidence="6 7">
    <name type="scientific">Candidatus Segetimicrobium genomatis</name>
    <dbReference type="NCBI Taxonomy" id="2569760"/>
    <lineage>
        <taxon>Bacteria</taxon>
        <taxon>Bacillati</taxon>
        <taxon>Candidatus Sysuimicrobiota</taxon>
        <taxon>Candidatus Sysuimicrobiia</taxon>
        <taxon>Candidatus Sysuimicrobiales</taxon>
        <taxon>Candidatus Segetimicrobiaceae</taxon>
        <taxon>Candidatus Segetimicrobium</taxon>
    </lineage>
</organism>
<dbReference type="InterPro" id="IPR002328">
    <property type="entry name" value="ADH_Zn_CS"/>
</dbReference>
<proteinExistence type="inferred from homology"/>
<dbReference type="Gene3D" id="3.40.50.720">
    <property type="entry name" value="NAD(P)-binding Rossmann-like Domain"/>
    <property type="match status" value="1"/>
</dbReference>
<accession>A0A537JUG5</accession>
<comment type="similarity">
    <text evidence="4">Belongs to the zinc-containing alcohol dehydrogenase family.</text>
</comment>
<evidence type="ECO:0000313" key="7">
    <source>
        <dbReference type="Proteomes" id="UP000318509"/>
    </source>
</evidence>
<reference evidence="6 7" key="1">
    <citation type="journal article" date="2019" name="Nat. Microbiol.">
        <title>Mediterranean grassland soil C-N compound turnover is dependent on rainfall and depth, and is mediated by genomically divergent microorganisms.</title>
        <authorList>
            <person name="Diamond S."/>
            <person name="Andeer P.F."/>
            <person name="Li Z."/>
            <person name="Crits-Christoph A."/>
            <person name="Burstein D."/>
            <person name="Anantharaman K."/>
            <person name="Lane K.R."/>
            <person name="Thomas B.C."/>
            <person name="Pan C."/>
            <person name="Northen T.R."/>
            <person name="Banfield J.F."/>
        </authorList>
    </citation>
    <scope>NUCLEOTIDE SEQUENCE [LARGE SCALE GENOMIC DNA]</scope>
    <source>
        <strain evidence="6">NP_3</strain>
    </source>
</reference>
<dbReference type="PANTHER" id="PTHR43401">
    <property type="entry name" value="L-THREONINE 3-DEHYDROGENASE"/>
    <property type="match status" value="1"/>
</dbReference>
<comment type="caution">
    <text evidence="6">The sequence shown here is derived from an EMBL/GenBank/DDBJ whole genome shotgun (WGS) entry which is preliminary data.</text>
</comment>
<keyword evidence="2 4" id="KW-0862">Zinc</keyword>